<sequence length="79" mass="8711">MTLDQWLALARHTETSFAALIGSTQAAVNRYRRGKRIPQPDVMARIVKETGGLVTPNDFYGCTLEVKALEPKSAAPQPR</sequence>
<dbReference type="InterPro" id="IPR010982">
    <property type="entry name" value="Lambda_DNA-bd_dom_sf"/>
</dbReference>
<evidence type="ECO:0000259" key="1">
    <source>
        <dbReference type="PROSITE" id="PS50943"/>
    </source>
</evidence>
<evidence type="ECO:0000313" key="3">
    <source>
        <dbReference type="Proteomes" id="UP000192936"/>
    </source>
</evidence>
<evidence type="ECO:0000313" key="2">
    <source>
        <dbReference type="EMBL" id="SMF83374.1"/>
    </source>
</evidence>
<dbReference type="GO" id="GO:0003677">
    <property type="term" value="F:DNA binding"/>
    <property type="evidence" value="ECO:0007669"/>
    <property type="project" value="InterPro"/>
</dbReference>
<dbReference type="PROSITE" id="PS50943">
    <property type="entry name" value="HTH_CROC1"/>
    <property type="match status" value="1"/>
</dbReference>
<proteinExistence type="predicted"/>
<accession>A0A1X7HBP4</accession>
<dbReference type="OrthoDB" id="7605634at2"/>
<feature type="domain" description="HTH cro/C1-type" evidence="1">
    <location>
        <begin position="17"/>
        <end position="59"/>
    </location>
</feature>
<dbReference type="AlphaFoldDB" id="A0A1X7HBP4"/>
<name>A0A1X7HBP4_9PROT</name>
<dbReference type="STRING" id="286727.SAMN02982917_5521"/>
<dbReference type="Proteomes" id="UP000192936">
    <property type="component" value="Unassembled WGS sequence"/>
</dbReference>
<organism evidence="2 3">
    <name type="scientific">Azospirillum oryzae</name>
    <dbReference type="NCBI Taxonomy" id="286727"/>
    <lineage>
        <taxon>Bacteria</taxon>
        <taxon>Pseudomonadati</taxon>
        <taxon>Pseudomonadota</taxon>
        <taxon>Alphaproteobacteria</taxon>
        <taxon>Rhodospirillales</taxon>
        <taxon>Azospirillaceae</taxon>
        <taxon>Azospirillum</taxon>
    </lineage>
</organism>
<protein>
    <submittedName>
        <fullName evidence="2">Helix-turn-helix</fullName>
    </submittedName>
</protein>
<dbReference type="CDD" id="cd00093">
    <property type="entry name" value="HTH_XRE"/>
    <property type="match status" value="1"/>
</dbReference>
<gene>
    <name evidence="2" type="ORF">SAMN02982917_5521</name>
</gene>
<dbReference type="Pfam" id="PF01381">
    <property type="entry name" value="HTH_3"/>
    <property type="match status" value="1"/>
</dbReference>
<dbReference type="RefSeq" id="WP_085090267.1">
    <property type="nucleotide sequence ID" value="NZ_FXAK01000007.1"/>
</dbReference>
<dbReference type="Gene3D" id="1.10.260.40">
    <property type="entry name" value="lambda repressor-like DNA-binding domains"/>
    <property type="match status" value="1"/>
</dbReference>
<dbReference type="InterPro" id="IPR001387">
    <property type="entry name" value="Cro/C1-type_HTH"/>
</dbReference>
<dbReference type="EMBL" id="FXAK01000007">
    <property type="protein sequence ID" value="SMF83374.1"/>
    <property type="molecule type" value="Genomic_DNA"/>
</dbReference>
<dbReference type="SUPFAM" id="SSF47413">
    <property type="entry name" value="lambda repressor-like DNA-binding domains"/>
    <property type="match status" value="1"/>
</dbReference>
<reference evidence="2 3" key="1">
    <citation type="submission" date="2017-04" db="EMBL/GenBank/DDBJ databases">
        <authorList>
            <person name="Afonso C.L."/>
            <person name="Miller P.J."/>
            <person name="Scott M.A."/>
            <person name="Spackman E."/>
            <person name="Goraichik I."/>
            <person name="Dimitrov K.M."/>
            <person name="Suarez D.L."/>
            <person name="Swayne D.E."/>
        </authorList>
    </citation>
    <scope>NUCLEOTIDE SEQUENCE [LARGE SCALE GENOMIC DNA]</scope>
    <source>
        <strain evidence="2 3">A2P</strain>
    </source>
</reference>